<organism evidence="1 2">
    <name type="scientific">Phyllosticta paracitricarpa</name>
    <dbReference type="NCBI Taxonomy" id="2016321"/>
    <lineage>
        <taxon>Eukaryota</taxon>
        <taxon>Fungi</taxon>
        <taxon>Dikarya</taxon>
        <taxon>Ascomycota</taxon>
        <taxon>Pezizomycotina</taxon>
        <taxon>Dothideomycetes</taxon>
        <taxon>Dothideomycetes incertae sedis</taxon>
        <taxon>Botryosphaeriales</taxon>
        <taxon>Phyllostictaceae</taxon>
        <taxon>Phyllosticta</taxon>
    </lineage>
</organism>
<keyword evidence="2" id="KW-1185">Reference proteome</keyword>
<comment type="caution">
    <text evidence="1">The sequence shown here is derived from an EMBL/GenBank/DDBJ whole genome shotgun (WGS) entry which is preliminary data.</text>
</comment>
<evidence type="ECO:0008006" key="3">
    <source>
        <dbReference type="Google" id="ProtNLM"/>
    </source>
</evidence>
<reference evidence="1 2" key="1">
    <citation type="submission" date="2024-04" db="EMBL/GenBank/DDBJ databases">
        <title>Phyllosticta paracitricarpa is synonymous to the EU quarantine fungus P. citricarpa based on phylogenomic analyses.</title>
        <authorList>
            <consortium name="Lawrence Berkeley National Laboratory"/>
            <person name="Van ingen-buijs V.A."/>
            <person name="Van westerhoven A.C."/>
            <person name="Haridas S."/>
            <person name="Skiadas P."/>
            <person name="Martin F."/>
            <person name="Groenewald J.Z."/>
            <person name="Crous P.W."/>
            <person name="Seidl M.F."/>
        </authorList>
    </citation>
    <scope>NUCLEOTIDE SEQUENCE [LARGE SCALE GENOMIC DNA]</scope>
    <source>
        <strain evidence="1 2">CBS 141358</strain>
    </source>
</reference>
<sequence length="312" mass="34723">MAPSTPSSLALSPAGWTSAPPEIVLEIVSCLDYDPETLRNLMRVDKRTYRIMRDYEHSACKAFATGQLRLSILRSPDLITPSSGDIAANISYGALAAVHHRTEAVTELAHTIKSSSPHCWLLTWRHTFEAGIRLLHRLHACPTYNSKANFIYDMPLHALVAVFVILYYGGEAAENIGIGIIRRGNQPPDGGDRRDLFLMFQDLCLQCGPHFLSMLKRESSPIAHHNVANCDSSFRKLRSGWQALDSLQSPDANGNPPRPSLISHFNRAISFRLECRLNEILCMSLDVATRKAMRKMTEADVTKLVCFDCSTG</sequence>
<evidence type="ECO:0000313" key="2">
    <source>
        <dbReference type="Proteomes" id="UP001367316"/>
    </source>
</evidence>
<name>A0ABR1MXI3_9PEZI</name>
<gene>
    <name evidence="1" type="ORF">JOL62DRAFT_606981</name>
</gene>
<protein>
    <recommendedName>
        <fullName evidence="3">F-box domain-containing protein</fullName>
    </recommendedName>
</protein>
<accession>A0ABR1MXI3</accession>
<dbReference type="Proteomes" id="UP001367316">
    <property type="component" value="Unassembled WGS sequence"/>
</dbReference>
<evidence type="ECO:0000313" key="1">
    <source>
        <dbReference type="EMBL" id="KAK7606835.1"/>
    </source>
</evidence>
<dbReference type="EMBL" id="JBBPBF010000042">
    <property type="protein sequence ID" value="KAK7606835.1"/>
    <property type="molecule type" value="Genomic_DNA"/>
</dbReference>
<proteinExistence type="predicted"/>